<dbReference type="PANTHER" id="PTHR32044">
    <property type="entry name" value="GLUCOMANNAN 4-BETA-MANNOSYLTRANSFERASE 9"/>
    <property type="match status" value="1"/>
</dbReference>
<accession>A0ABT8CDQ3</accession>
<evidence type="ECO:0000313" key="7">
    <source>
        <dbReference type="EMBL" id="MDN3690546.1"/>
    </source>
</evidence>
<feature type="transmembrane region" description="Helical" evidence="6">
    <location>
        <begin position="6"/>
        <end position="29"/>
    </location>
</feature>
<name>A0ABT8CDQ3_9BACT</name>
<feature type="transmembrane region" description="Helical" evidence="6">
    <location>
        <begin position="463"/>
        <end position="481"/>
    </location>
</feature>
<gene>
    <name evidence="7" type="ORF">QWZ15_22190</name>
</gene>
<evidence type="ECO:0000256" key="2">
    <source>
        <dbReference type="ARBA" id="ARBA00022679"/>
    </source>
</evidence>
<feature type="transmembrane region" description="Helical" evidence="6">
    <location>
        <begin position="342"/>
        <end position="360"/>
    </location>
</feature>
<dbReference type="Pfam" id="PF13641">
    <property type="entry name" value="Glyco_tranf_2_3"/>
    <property type="match status" value="1"/>
</dbReference>
<reference evidence="8" key="1">
    <citation type="journal article" date="2019" name="Int. J. Syst. Evol. Microbiol.">
        <title>The Global Catalogue of Microorganisms (GCM) 10K type strain sequencing project: providing services to taxonomists for standard genome sequencing and annotation.</title>
        <authorList>
            <consortium name="The Broad Institute Genomics Platform"/>
            <consortium name="The Broad Institute Genome Sequencing Center for Infectious Disease"/>
            <person name="Wu L."/>
            <person name="Ma J."/>
        </authorList>
    </citation>
    <scope>NUCLEOTIDE SEQUENCE [LARGE SCALE GENOMIC DNA]</scope>
    <source>
        <strain evidence="8">CECT 7706</strain>
    </source>
</reference>
<comment type="subcellular location">
    <subcellularLocation>
        <location evidence="1">Endomembrane system</location>
    </subcellularLocation>
</comment>
<keyword evidence="8" id="KW-1185">Reference proteome</keyword>
<dbReference type="PANTHER" id="PTHR32044:SF80">
    <property type="entry name" value="XYLOGLUCAN GLYCOSYLTRANSFERASE 2-RELATED"/>
    <property type="match status" value="1"/>
</dbReference>
<dbReference type="RefSeq" id="WP_163382975.1">
    <property type="nucleotide sequence ID" value="NZ_JAUFQS010000047.1"/>
</dbReference>
<evidence type="ECO:0000256" key="1">
    <source>
        <dbReference type="ARBA" id="ARBA00004308"/>
    </source>
</evidence>
<evidence type="ECO:0000313" key="8">
    <source>
        <dbReference type="Proteomes" id="UP001236663"/>
    </source>
</evidence>
<keyword evidence="4 6" id="KW-1133">Transmembrane helix</keyword>
<evidence type="ECO:0000256" key="6">
    <source>
        <dbReference type="SAM" id="Phobius"/>
    </source>
</evidence>
<keyword evidence="2" id="KW-0808">Transferase</keyword>
<evidence type="ECO:0000256" key="3">
    <source>
        <dbReference type="ARBA" id="ARBA00022692"/>
    </source>
</evidence>
<dbReference type="CDD" id="cd06437">
    <property type="entry name" value="CESA_CaSu_A2"/>
    <property type="match status" value="1"/>
</dbReference>
<feature type="transmembrane region" description="Helical" evidence="6">
    <location>
        <begin position="435"/>
        <end position="456"/>
    </location>
</feature>
<dbReference type="Proteomes" id="UP001236663">
    <property type="component" value="Unassembled WGS sequence"/>
</dbReference>
<evidence type="ECO:0000256" key="4">
    <source>
        <dbReference type="ARBA" id="ARBA00022989"/>
    </source>
</evidence>
<dbReference type="SUPFAM" id="SSF53448">
    <property type="entry name" value="Nucleotide-diphospho-sugar transferases"/>
    <property type="match status" value="1"/>
</dbReference>
<keyword evidence="3 6" id="KW-0812">Transmembrane</keyword>
<protein>
    <submittedName>
        <fullName evidence="7">Glycosyltransferase family 2 protein</fullName>
    </submittedName>
</protein>
<keyword evidence="5 6" id="KW-0472">Membrane</keyword>
<comment type="caution">
    <text evidence="7">The sequence shown here is derived from an EMBL/GenBank/DDBJ whole genome shotgun (WGS) entry which is preliminary data.</text>
</comment>
<dbReference type="InterPro" id="IPR029044">
    <property type="entry name" value="Nucleotide-diphossugar_trans"/>
</dbReference>
<organism evidence="7 8">
    <name type="scientific">Cyclobacterium jeungdonense</name>
    <dbReference type="NCBI Taxonomy" id="708087"/>
    <lineage>
        <taxon>Bacteria</taxon>
        <taxon>Pseudomonadati</taxon>
        <taxon>Bacteroidota</taxon>
        <taxon>Cytophagia</taxon>
        <taxon>Cytophagales</taxon>
        <taxon>Cyclobacteriaceae</taxon>
        <taxon>Cyclobacterium</taxon>
    </lineage>
</organism>
<proteinExistence type="predicted"/>
<dbReference type="EMBL" id="JAUFQS010000047">
    <property type="protein sequence ID" value="MDN3690546.1"/>
    <property type="molecule type" value="Genomic_DNA"/>
</dbReference>
<feature type="transmembrane region" description="Helical" evidence="6">
    <location>
        <begin position="307"/>
        <end position="330"/>
    </location>
</feature>
<dbReference type="Gene3D" id="3.90.550.10">
    <property type="entry name" value="Spore Coat Polysaccharide Biosynthesis Protein SpsA, Chain A"/>
    <property type="match status" value="1"/>
</dbReference>
<sequence>MWIYLFLGMYGLAMTFILLYSFAQANLLWHFFRFKRNREPMATLDDPDLPKVTIQLPVFNEKYVVQRLIEAVCNLEYPSDKLEIQVLDDSTDETVSLVRESIKKHTETNIKHIQRKVRTGFKAGALKEGLAEASGELIAIFDADFVPDSQFLLKTVPHFKTQEIGMVQSRWGHLNENYSLFTRLQAFALDAHFMVEQMGRNAQHAFINFNGTGGIWRKTCILDAGNWADDTLTEDLDLSYRAQQKGWKFLYRPDVVSPAELPPVMSAIKSQQFRWTKGGAECAVKHLKQVLRGPFPFSVKIHAAAHLLNSLLFIAILVVSLSSLPVWWGFYQGLISPHFFKAAALFLVGFVLIAAVYFVANLSLAGYSRKGLLRYLWELPVFLSVSMGLSVHNGQAVWEGLTGIKSPFIRTPKYNLENKNEGWSGNVYHLKNVPATVYVEGGLALIFLLVVVLSVYTATYEMILFHAMLAMGFGTVSLASFRGPGKTASSLTTRV</sequence>
<evidence type="ECO:0000256" key="5">
    <source>
        <dbReference type="ARBA" id="ARBA00023136"/>
    </source>
</evidence>